<organism evidence="8 9">
    <name type="scientific">Cordyceps javanica</name>
    <dbReference type="NCBI Taxonomy" id="43265"/>
    <lineage>
        <taxon>Eukaryota</taxon>
        <taxon>Fungi</taxon>
        <taxon>Dikarya</taxon>
        <taxon>Ascomycota</taxon>
        <taxon>Pezizomycotina</taxon>
        <taxon>Sordariomycetes</taxon>
        <taxon>Hypocreomycetidae</taxon>
        <taxon>Hypocreales</taxon>
        <taxon>Cordycipitaceae</taxon>
        <taxon>Cordyceps</taxon>
    </lineage>
</organism>
<gene>
    <name evidence="8" type="ORF">IF1G_04945</name>
</gene>
<dbReference type="InterPro" id="IPR036188">
    <property type="entry name" value="FAD/NAD-bd_sf"/>
</dbReference>
<feature type="compositionally biased region" description="Basic and acidic residues" evidence="6">
    <location>
        <begin position="1"/>
        <end position="23"/>
    </location>
</feature>
<keyword evidence="9" id="KW-1185">Reference proteome</keyword>
<evidence type="ECO:0000313" key="9">
    <source>
        <dbReference type="Proteomes" id="UP000315783"/>
    </source>
</evidence>
<dbReference type="Pfam" id="PF00732">
    <property type="entry name" value="GMC_oxred_N"/>
    <property type="match status" value="1"/>
</dbReference>
<dbReference type="GO" id="GO:0016614">
    <property type="term" value="F:oxidoreductase activity, acting on CH-OH group of donors"/>
    <property type="evidence" value="ECO:0007669"/>
    <property type="project" value="InterPro"/>
</dbReference>
<dbReference type="PANTHER" id="PTHR11552:SF147">
    <property type="entry name" value="CHOLINE DEHYDROGENASE, MITOCHONDRIAL"/>
    <property type="match status" value="1"/>
</dbReference>
<evidence type="ECO:0000259" key="7">
    <source>
        <dbReference type="Pfam" id="PF00732"/>
    </source>
</evidence>
<keyword evidence="3" id="KW-0285">Flavoprotein</keyword>
<name>A0A545V3S9_9HYPO</name>
<protein>
    <submittedName>
        <fullName evidence="8">Glucose-methanol-choline (Gmc) oxidoreductase</fullName>
    </submittedName>
</protein>
<comment type="caution">
    <text evidence="8">The sequence shown here is derived from an EMBL/GenBank/DDBJ whole genome shotgun (WGS) entry which is preliminary data.</text>
</comment>
<feature type="region of interest" description="Disordered" evidence="6">
    <location>
        <begin position="1"/>
        <end position="71"/>
    </location>
</feature>
<dbReference type="InterPro" id="IPR027424">
    <property type="entry name" value="Glucose_Oxidase_domain_2"/>
</dbReference>
<dbReference type="EMBL" id="SPUK01000006">
    <property type="protein sequence ID" value="TQV96362.1"/>
    <property type="molecule type" value="Genomic_DNA"/>
</dbReference>
<feature type="compositionally biased region" description="Basic and acidic residues" evidence="6">
    <location>
        <begin position="33"/>
        <end position="52"/>
    </location>
</feature>
<dbReference type="AlphaFoldDB" id="A0A545V3S9"/>
<dbReference type="SUPFAM" id="SSF51905">
    <property type="entry name" value="FAD/NAD(P)-binding domain"/>
    <property type="match status" value="1"/>
</dbReference>
<comment type="cofactor">
    <cofactor evidence="1">
        <name>FAD</name>
        <dbReference type="ChEBI" id="CHEBI:57692"/>
    </cofactor>
</comment>
<evidence type="ECO:0000256" key="2">
    <source>
        <dbReference type="ARBA" id="ARBA00010790"/>
    </source>
</evidence>
<evidence type="ECO:0000256" key="1">
    <source>
        <dbReference type="ARBA" id="ARBA00001974"/>
    </source>
</evidence>
<evidence type="ECO:0000256" key="3">
    <source>
        <dbReference type="ARBA" id="ARBA00022630"/>
    </source>
</evidence>
<dbReference type="InterPro" id="IPR012132">
    <property type="entry name" value="GMC_OxRdtase"/>
</dbReference>
<evidence type="ECO:0000256" key="4">
    <source>
        <dbReference type="ARBA" id="ARBA00022827"/>
    </source>
</evidence>
<dbReference type="Gene3D" id="3.30.560.10">
    <property type="entry name" value="Glucose Oxidase, domain 3"/>
    <property type="match status" value="1"/>
</dbReference>
<evidence type="ECO:0000256" key="5">
    <source>
        <dbReference type="ARBA" id="ARBA00023002"/>
    </source>
</evidence>
<comment type="similarity">
    <text evidence="2">Belongs to the GMC oxidoreductase family.</text>
</comment>
<sequence length="251" mass="27544">MAILQVKDEQDREQLPQKVDRNRRGGWVGTVRDFPEEDNKQPEQDAGKRAVDDAAAPEPDGPQQTQEAKESTGGVVLLLTLDTANYTVSLVEAGTFYEIASSNTTQVPGYNWAAANPTNVGTLGSGYDERRIGYTQVMTFGGGSAANYGGYSRANASAHDRWAEMVKDDLWSWENGYSFYKKSCKFHPTDYIKIDHRFNLSYNGAALMLLAALCTCRFGNYVGESMMGIGKAMAQKGLKHMPGFNNGKLIG</sequence>
<keyword evidence="4" id="KW-0274">FAD</keyword>
<keyword evidence="5" id="KW-0560">Oxidoreductase</keyword>
<dbReference type="Proteomes" id="UP000315783">
    <property type="component" value="Unassembled WGS sequence"/>
</dbReference>
<reference evidence="8 9" key="1">
    <citation type="journal article" date="2019" name="Appl. Microbiol. Biotechnol.">
        <title>Genome sequence of Isaria javanica and comparative genome analysis insights into family S53 peptidase evolution in fungal entomopathogens.</title>
        <authorList>
            <person name="Lin R."/>
            <person name="Zhang X."/>
            <person name="Xin B."/>
            <person name="Zou M."/>
            <person name="Gao Y."/>
            <person name="Qin F."/>
            <person name="Hu Q."/>
            <person name="Xie B."/>
            <person name="Cheng X."/>
        </authorList>
    </citation>
    <scope>NUCLEOTIDE SEQUENCE [LARGE SCALE GENOMIC DNA]</scope>
    <source>
        <strain evidence="8 9">IJ1G</strain>
    </source>
</reference>
<accession>A0A545V3S9</accession>
<dbReference type="GO" id="GO:0050660">
    <property type="term" value="F:flavin adenine dinucleotide binding"/>
    <property type="evidence" value="ECO:0007669"/>
    <property type="project" value="InterPro"/>
</dbReference>
<proteinExistence type="inferred from homology"/>
<evidence type="ECO:0000256" key="6">
    <source>
        <dbReference type="SAM" id="MobiDB-lite"/>
    </source>
</evidence>
<dbReference type="InterPro" id="IPR000172">
    <property type="entry name" value="GMC_OxRdtase_N"/>
</dbReference>
<feature type="domain" description="Glucose-methanol-choline oxidoreductase N-terminal" evidence="7">
    <location>
        <begin position="106"/>
        <end position="190"/>
    </location>
</feature>
<dbReference type="PANTHER" id="PTHR11552">
    <property type="entry name" value="GLUCOSE-METHANOL-CHOLINE GMC OXIDOREDUCTASE"/>
    <property type="match status" value="1"/>
</dbReference>
<dbReference type="Gene3D" id="4.10.450.10">
    <property type="entry name" value="Glucose Oxidase, domain 2"/>
    <property type="match status" value="1"/>
</dbReference>
<evidence type="ECO:0000313" key="8">
    <source>
        <dbReference type="EMBL" id="TQV96362.1"/>
    </source>
</evidence>
<dbReference type="Gene3D" id="3.50.50.60">
    <property type="entry name" value="FAD/NAD(P)-binding domain"/>
    <property type="match status" value="1"/>
</dbReference>